<dbReference type="SUPFAM" id="SSF81324">
    <property type="entry name" value="Voltage-gated potassium channels"/>
    <property type="match status" value="1"/>
</dbReference>
<feature type="transmembrane region" description="Helical" evidence="1">
    <location>
        <begin position="38"/>
        <end position="58"/>
    </location>
</feature>
<feature type="transmembrane region" description="Helical" evidence="1">
    <location>
        <begin position="124"/>
        <end position="148"/>
    </location>
</feature>
<protein>
    <recommendedName>
        <fullName evidence="2">Potassium channel domain-containing protein</fullName>
    </recommendedName>
</protein>
<feature type="domain" description="Potassium channel" evidence="2">
    <location>
        <begin position="143"/>
        <end position="214"/>
    </location>
</feature>
<sequence length="239" mass="25479">MAGMSRVLRSVLDHPSAVLLVVQLIGVLIYPFMEESPAGRVIFETFGLFVLALAIWSVRDSAGPTWIALAIGVIAAALAVASVLLGGSALQAVSAGVHAMFYFWAAGSLLIYMLRDRTVTFDELFAVGATFTLFAWGFAYVFVALQILQPGCFIAAVDPQAARSWMELLFLSFTNLSSTGLSDVVPVTPHARSVVMMEQLAGLGYVALVVSRLVGLTMTRRVEPAASDDAAEVAQSETD</sequence>
<proteinExistence type="predicted"/>
<feature type="transmembrane region" description="Helical" evidence="1">
    <location>
        <begin position="200"/>
        <end position="218"/>
    </location>
</feature>
<evidence type="ECO:0000259" key="2">
    <source>
        <dbReference type="Pfam" id="PF07885"/>
    </source>
</evidence>
<dbReference type="RefSeq" id="WP_239578889.1">
    <property type="nucleotide sequence ID" value="NZ_BAAAQP010000002.1"/>
</dbReference>
<dbReference type="EMBL" id="JAFBCF010000001">
    <property type="protein sequence ID" value="MBM7798748.1"/>
    <property type="molecule type" value="Genomic_DNA"/>
</dbReference>
<evidence type="ECO:0000256" key="1">
    <source>
        <dbReference type="SAM" id="Phobius"/>
    </source>
</evidence>
<reference evidence="3 4" key="1">
    <citation type="submission" date="2021-01" db="EMBL/GenBank/DDBJ databases">
        <title>Sequencing the genomes of 1000 actinobacteria strains.</title>
        <authorList>
            <person name="Klenk H.-P."/>
        </authorList>
    </citation>
    <scope>NUCLEOTIDE SEQUENCE [LARGE SCALE GENOMIC DNA]</scope>
    <source>
        <strain evidence="3 4">DSM 18662</strain>
    </source>
</reference>
<keyword evidence="1" id="KW-1133">Transmembrane helix</keyword>
<evidence type="ECO:0000313" key="3">
    <source>
        <dbReference type="EMBL" id="MBM7798748.1"/>
    </source>
</evidence>
<dbReference type="InterPro" id="IPR013099">
    <property type="entry name" value="K_chnl_dom"/>
</dbReference>
<keyword evidence="1" id="KW-0812">Transmembrane</keyword>
<feature type="transmembrane region" description="Helical" evidence="1">
    <location>
        <begin position="12"/>
        <end position="32"/>
    </location>
</feature>
<keyword evidence="4" id="KW-1185">Reference proteome</keyword>
<feature type="transmembrane region" description="Helical" evidence="1">
    <location>
        <begin position="65"/>
        <end position="86"/>
    </location>
</feature>
<comment type="caution">
    <text evidence="3">The sequence shown here is derived from an EMBL/GenBank/DDBJ whole genome shotgun (WGS) entry which is preliminary data.</text>
</comment>
<dbReference type="Proteomes" id="UP000704762">
    <property type="component" value="Unassembled WGS sequence"/>
</dbReference>
<dbReference type="Pfam" id="PF07885">
    <property type="entry name" value="Ion_trans_2"/>
    <property type="match status" value="1"/>
</dbReference>
<feature type="transmembrane region" description="Helical" evidence="1">
    <location>
        <begin position="92"/>
        <end position="112"/>
    </location>
</feature>
<name>A0ABS2RIC5_9ACTN</name>
<evidence type="ECO:0000313" key="4">
    <source>
        <dbReference type="Proteomes" id="UP000704762"/>
    </source>
</evidence>
<organism evidence="3 4">
    <name type="scientific">Microlunatus panaciterrae</name>
    <dbReference type="NCBI Taxonomy" id="400768"/>
    <lineage>
        <taxon>Bacteria</taxon>
        <taxon>Bacillati</taxon>
        <taxon>Actinomycetota</taxon>
        <taxon>Actinomycetes</taxon>
        <taxon>Propionibacteriales</taxon>
        <taxon>Propionibacteriaceae</taxon>
        <taxon>Microlunatus</taxon>
    </lineage>
</organism>
<keyword evidence="1" id="KW-0472">Membrane</keyword>
<dbReference type="Gene3D" id="1.10.287.70">
    <property type="match status" value="1"/>
</dbReference>
<accession>A0ABS2RIC5</accession>
<gene>
    <name evidence="3" type="ORF">JOE57_001669</name>
</gene>